<dbReference type="Proteomes" id="UP000242818">
    <property type="component" value="Unassembled WGS sequence"/>
</dbReference>
<dbReference type="RefSeq" id="WP_089714384.1">
    <property type="nucleotide sequence ID" value="NZ_FMAR01000014.1"/>
</dbReference>
<dbReference type="PANTHER" id="PTHR44591:SF3">
    <property type="entry name" value="RESPONSE REGULATORY DOMAIN-CONTAINING PROTEIN"/>
    <property type="match status" value="1"/>
</dbReference>
<dbReference type="InterPro" id="IPR001789">
    <property type="entry name" value="Sig_transdc_resp-reg_receiver"/>
</dbReference>
<keyword evidence="5" id="KW-1185">Reference proteome</keyword>
<keyword evidence="1 2" id="KW-0597">Phosphoprotein</keyword>
<dbReference type="PROSITE" id="PS50110">
    <property type="entry name" value="RESPONSE_REGULATORY"/>
    <property type="match status" value="1"/>
</dbReference>
<dbReference type="AlphaFoldDB" id="A0A1C4FHV9"/>
<dbReference type="GO" id="GO:0000160">
    <property type="term" value="P:phosphorelay signal transduction system"/>
    <property type="evidence" value="ECO:0007669"/>
    <property type="project" value="InterPro"/>
</dbReference>
<evidence type="ECO:0000256" key="2">
    <source>
        <dbReference type="PROSITE-ProRule" id="PRU00169"/>
    </source>
</evidence>
<dbReference type="SMART" id="SM00448">
    <property type="entry name" value="REC"/>
    <property type="match status" value="1"/>
</dbReference>
<dbReference type="STRING" id="1335309.GA0116948_11485"/>
<sequence length="129" mass="14562">MMKKTVLIVDDSIPMRFLLESFVGKKYKVFSAMDGLTAMMWLAKGNVPDIIVTDIQMPGMSGWELIKYLSGNALYDDIPVIVLSASQIEEAPVELRMKLTEFVSKPFDPIKLVDLVDKHVEMPKLTVQQ</sequence>
<dbReference type="PANTHER" id="PTHR44591">
    <property type="entry name" value="STRESS RESPONSE REGULATOR PROTEIN 1"/>
    <property type="match status" value="1"/>
</dbReference>
<accession>A0A1C4FHV9</accession>
<feature type="modified residue" description="4-aspartylphosphate" evidence="2">
    <location>
        <position position="54"/>
    </location>
</feature>
<dbReference type="Gene3D" id="3.40.50.2300">
    <property type="match status" value="1"/>
</dbReference>
<feature type="domain" description="Response regulatory" evidence="3">
    <location>
        <begin position="5"/>
        <end position="120"/>
    </location>
</feature>
<dbReference type="InterPro" id="IPR011006">
    <property type="entry name" value="CheY-like_superfamily"/>
</dbReference>
<dbReference type="OrthoDB" id="9789181at2"/>
<gene>
    <name evidence="4" type="ORF">GA0116948_11485</name>
</gene>
<evidence type="ECO:0000259" key="3">
    <source>
        <dbReference type="PROSITE" id="PS50110"/>
    </source>
</evidence>
<name>A0A1C4FHV9_9BACT</name>
<dbReference type="EMBL" id="FMAR01000014">
    <property type="protein sequence ID" value="SCC55597.1"/>
    <property type="molecule type" value="Genomic_DNA"/>
</dbReference>
<dbReference type="InterPro" id="IPR050595">
    <property type="entry name" value="Bact_response_regulator"/>
</dbReference>
<proteinExistence type="predicted"/>
<dbReference type="SUPFAM" id="SSF52172">
    <property type="entry name" value="CheY-like"/>
    <property type="match status" value="1"/>
</dbReference>
<dbReference type="Pfam" id="PF00072">
    <property type="entry name" value="Response_reg"/>
    <property type="match status" value="1"/>
</dbReference>
<evidence type="ECO:0000313" key="5">
    <source>
        <dbReference type="Proteomes" id="UP000242818"/>
    </source>
</evidence>
<organism evidence="4 5">
    <name type="scientific">Chitinophaga costaii</name>
    <dbReference type="NCBI Taxonomy" id="1335309"/>
    <lineage>
        <taxon>Bacteria</taxon>
        <taxon>Pseudomonadati</taxon>
        <taxon>Bacteroidota</taxon>
        <taxon>Chitinophagia</taxon>
        <taxon>Chitinophagales</taxon>
        <taxon>Chitinophagaceae</taxon>
        <taxon>Chitinophaga</taxon>
    </lineage>
</organism>
<protein>
    <submittedName>
        <fullName evidence="4">Response regulator receiver domain-containing protein</fullName>
    </submittedName>
</protein>
<reference evidence="4 5" key="1">
    <citation type="submission" date="2016-08" db="EMBL/GenBank/DDBJ databases">
        <authorList>
            <person name="Seilhamer J.J."/>
        </authorList>
    </citation>
    <scope>NUCLEOTIDE SEQUENCE [LARGE SCALE GENOMIC DNA]</scope>
    <source>
        <strain evidence="4 5">A37T2</strain>
    </source>
</reference>
<evidence type="ECO:0000313" key="4">
    <source>
        <dbReference type="EMBL" id="SCC55597.1"/>
    </source>
</evidence>
<evidence type="ECO:0000256" key="1">
    <source>
        <dbReference type="ARBA" id="ARBA00022553"/>
    </source>
</evidence>